<sequence>MIFNFFLKIGKMMQMTCLKSIKVIAKVEVCIERYLDFLIFFFVIQSHSHFSFFYDKLVEEEVQA</sequence>
<evidence type="ECO:0000313" key="1">
    <source>
        <dbReference type="EMBL" id="KIC78754.1"/>
    </source>
</evidence>
<organism evidence="1 2">
    <name type="scientific">Streptococcus constellatus</name>
    <dbReference type="NCBI Taxonomy" id="76860"/>
    <lineage>
        <taxon>Bacteria</taxon>
        <taxon>Bacillati</taxon>
        <taxon>Bacillota</taxon>
        <taxon>Bacilli</taxon>
        <taxon>Lactobacillales</taxon>
        <taxon>Streptococcaceae</taxon>
        <taxon>Streptococcus</taxon>
        <taxon>Streptococcus anginosus group</taxon>
    </lineage>
</organism>
<accession>A0A0C1HN74</accession>
<dbReference type="Proteomes" id="UP000031339">
    <property type="component" value="Unassembled WGS sequence"/>
</dbReference>
<reference evidence="1 2" key="1">
    <citation type="submission" date="2014-12" db="EMBL/GenBank/DDBJ databases">
        <title>Partial genome sequence of Streptococcus constellatus KCOM 1650 (= ChDC B144).</title>
        <authorList>
            <person name="Kook J.-K."/>
            <person name="Park S.-N."/>
            <person name="Lim Y.K."/>
            <person name="Jo E."/>
        </authorList>
    </citation>
    <scope>NUCLEOTIDE SEQUENCE [LARGE SCALE GENOMIC DNA]</scope>
    <source>
        <strain evidence="1 2">KCOM 1650</strain>
    </source>
</reference>
<dbReference type="AlphaFoldDB" id="A0A0C1HN74"/>
<evidence type="ECO:0000313" key="2">
    <source>
        <dbReference type="Proteomes" id="UP000031339"/>
    </source>
</evidence>
<protein>
    <submittedName>
        <fullName evidence="1">Uncharacterized protein</fullName>
    </submittedName>
</protein>
<gene>
    <name evidence="1" type="ORF">RN79_04090</name>
</gene>
<dbReference type="EMBL" id="JWIY01000001">
    <property type="protein sequence ID" value="KIC78754.1"/>
    <property type="molecule type" value="Genomic_DNA"/>
</dbReference>
<proteinExistence type="predicted"/>
<name>A0A0C1HN74_STRCV</name>
<comment type="caution">
    <text evidence="1">The sequence shown here is derived from an EMBL/GenBank/DDBJ whole genome shotgun (WGS) entry which is preliminary data.</text>
</comment>